<accession>A0A2I2F6L1</accession>
<evidence type="ECO:0000256" key="1">
    <source>
        <dbReference type="SAM" id="Phobius"/>
    </source>
</evidence>
<protein>
    <submittedName>
        <fullName evidence="2">Uncharacterized protein</fullName>
    </submittedName>
</protein>
<keyword evidence="1" id="KW-1133">Transmembrane helix</keyword>
<dbReference type="RefSeq" id="XP_024670220.1">
    <property type="nucleotide sequence ID" value="XM_024813353.1"/>
</dbReference>
<feature type="transmembrane region" description="Helical" evidence="1">
    <location>
        <begin position="20"/>
        <end position="40"/>
    </location>
</feature>
<reference evidence="2 3" key="1">
    <citation type="submission" date="2017-12" db="EMBL/GenBank/DDBJ databases">
        <authorList>
            <consortium name="DOE Joint Genome Institute"/>
            <person name="Haridas S."/>
            <person name="Kjaerbolling I."/>
            <person name="Vesth T.C."/>
            <person name="Frisvad J.C."/>
            <person name="Nybo J.L."/>
            <person name="Theobald S."/>
            <person name="Kuo A."/>
            <person name="Bowyer P."/>
            <person name="Matsuda Y."/>
            <person name="Mondo S."/>
            <person name="Lyhne E.K."/>
            <person name="Kogle M.E."/>
            <person name="Clum A."/>
            <person name="Lipzen A."/>
            <person name="Salamov A."/>
            <person name="Ngan C.Y."/>
            <person name="Daum C."/>
            <person name="Chiniquy J."/>
            <person name="Barry K."/>
            <person name="LaButti K."/>
            <person name="Simmons B.A."/>
            <person name="Magnuson J.K."/>
            <person name="Mortensen U.H."/>
            <person name="Larsen T.O."/>
            <person name="Grigoriev I.V."/>
            <person name="Baker S.E."/>
            <person name="Andersen M.R."/>
            <person name="Nordberg H.P."/>
            <person name="Cantor M.N."/>
            <person name="Hua S.X."/>
        </authorList>
    </citation>
    <scope>NUCLEOTIDE SEQUENCE [LARGE SCALE GENOMIC DNA]</scope>
    <source>
        <strain evidence="2 3">CBS 102.13</strain>
    </source>
</reference>
<evidence type="ECO:0000313" key="2">
    <source>
        <dbReference type="EMBL" id="PLB36208.1"/>
    </source>
</evidence>
<dbReference type="GeneID" id="36520513"/>
<dbReference type="Proteomes" id="UP000234585">
    <property type="component" value="Unassembled WGS sequence"/>
</dbReference>
<evidence type="ECO:0000313" key="3">
    <source>
        <dbReference type="Proteomes" id="UP000234585"/>
    </source>
</evidence>
<keyword evidence="1" id="KW-0812">Transmembrane</keyword>
<sequence>MTSPWIVPSDYKSWEVDDLPFLSSFFQVSGNFLGLFFCLVRMYPTASSSNFNQLPTSNFPLAALCRLPLIGCILGPTYGVHVIRPYLRSTCH</sequence>
<keyword evidence="3" id="KW-1185">Reference proteome</keyword>
<name>A0A2I2F6L1_ASPCN</name>
<dbReference type="AlphaFoldDB" id="A0A2I2F6L1"/>
<gene>
    <name evidence="2" type="ORF">BDW47DRAFT_108951</name>
</gene>
<dbReference type="EMBL" id="KZ559153">
    <property type="protein sequence ID" value="PLB36208.1"/>
    <property type="molecule type" value="Genomic_DNA"/>
</dbReference>
<proteinExistence type="predicted"/>
<keyword evidence="1" id="KW-0472">Membrane</keyword>
<organism evidence="2 3">
    <name type="scientific">Aspergillus candidus</name>
    <dbReference type="NCBI Taxonomy" id="41067"/>
    <lineage>
        <taxon>Eukaryota</taxon>
        <taxon>Fungi</taxon>
        <taxon>Dikarya</taxon>
        <taxon>Ascomycota</taxon>
        <taxon>Pezizomycotina</taxon>
        <taxon>Eurotiomycetes</taxon>
        <taxon>Eurotiomycetidae</taxon>
        <taxon>Eurotiales</taxon>
        <taxon>Aspergillaceae</taxon>
        <taxon>Aspergillus</taxon>
        <taxon>Aspergillus subgen. Circumdati</taxon>
    </lineage>
</organism>